<accession>A8XIF8</accession>
<dbReference type="CTD" id="8574443"/>
<dbReference type="RefSeq" id="XP_002632446.1">
    <property type="nucleotide sequence ID" value="XM_002632400.1"/>
</dbReference>
<keyword evidence="3" id="KW-1185">Reference proteome</keyword>
<sequence>MHFCTFGCNKKFHRTPRGCRLATSGRKLRGFGFWTDLGQILVRSCPLATVGRSMVRFWPEFEGAACHAARATLILNTSTSETKTDDVHRSQKNNWMLENSKKDKKVNQAEPLLSSSSRFTATSSKF</sequence>
<evidence type="ECO:0000313" key="4">
    <source>
        <dbReference type="WormBase" id="CBG13667"/>
    </source>
</evidence>
<reference evidence="2 3" key="2">
    <citation type="journal article" date="2011" name="PLoS Genet.">
        <title>Caenorhabditis briggsae recombinant inbred line genotypes reveal inter-strain incompatibility and the evolution of recombination.</title>
        <authorList>
            <person name="Ross J.A."/>
            <person name="Koboldt D.C."/>
            <person name="Staisch J.E."/>
            <person name="Chamberlin H.M."/>
            <person name="Gupta B.P."/>
            <person name="Miller R.D."/>
            <person name="Baird S.E."/>
            <person name="Haag E.S."/>
        </authorList>
    </citation>
    <scope>NUCLEOTIDE SEQUENCE [LARGE SCALE GENOMIC DNA]</scope>
    <source>
        <strain evidence="2 3">AF16</strain>
    </source>
</reference>
<name>A8XIF8_CAEBR</name>
<dbReference type="HOGENOM" id="CLU_1983548_0_0_1"/>
<dbReference type="EMBL" id="HE600943">
    <property type="protein sequence ID" value="CAP32432.1"/>
    <property type="molecule type" value="Genomic_DNA"/>
</dbReference>
<proteinExistence type="predicted"/>
<feature type="compositionally biased region" description="Low complexity" evidence="1">
    <location>
        <begin position="114"/>
        <end position="126"/>
    </location>
</feature>
<reference evidence="2 3" key="1">
    <citation type="journal article" date="2003" name="PLoS Biol.">
        <title>The genome sequence of Caenorhabditis briggsae: a platform for comparative genomics.</title>
        <authorList>
            <person name="Stein L.D."/>
            <person name="Bao Z."/>
            <person name="Blasiar D."/>
            <person name="Blumenthal T."/>
            <person name="Brent M.R."/>
            <person name="Chen N."/>
            <person name="Chinwalla A."/>
            <person name="Clarke L."/>
            <person name="Clee C."/>
            <person name="Coghlan A."/>
            <person name="Coulson A."/>
            <person name="D'Eustachio P."/>
            <person name="Fitch D.H."/>
            <person name="Fulton L.A."/>
            <person name="Fulton R.E."/>
            <person name="Griffiths-Jones S."/>
            <person name="Harris T.W."/>
            <person name="Hillier L.W."/>
            <person name="Kamath R."/>
            <person name="Kuwabara P.E."/>
            <person name="Mardis E.R."/>
            <person name="Marra M.A."/>
            <person name="Miner T.L."/>
            <person name="Minx P."/>
            <person name="Mullikin J.C."/>
            <person name="Plumb R.W."/>
            <person name="Rogers J."/>
            <person name="Schein J.E."/>
            <person name="Sohrmann M."/>
            <person name="Spieth J."/>
            <person name="Stajich J.E."/>
            <person name="Wei C."/>
            <person name="Willey D."/>
            <person name="Wilson R.K."/>
            <person name="Durbin R."/>
            <person name="Waterston R.H."/>
        </authorList>
    </citation>
    <scope>NUCLEOTIDE SEQUENCE [LARGE SCALE GENOMIC DNA]</scope>
    <source>
        <strain evidence="2 3">AF16</strain>
    </source>
</reference>
<dbReference type="InParanoid" id="A8XIF8"/>
<dbReference type="WormBase" id="CBG13667">
    <property type="protein sequence ID" value="CBP17895"/>
    <property type="gene ID" value="WBGene00034402"/>
</dbReference>
<evidence type="ECO:0000313" key="2">
    <source>
        <dbReference type="EMBL" id="CAP32432.1"/>
    </source>
</evidence>
<dbReference type="KEGG" id="cbr:CBG_13667"/>
<dbReference type="GeneID" id="8574443"/>
<dbReference type="AlphaFoldDB" id="A8XIF8"/>
<protein>
    <submittedName>
        <fullName evidence="2">Protein CBG13667</fullName>
    </submittedName>
</protein>
<organism evidence="2 3">
    <name type="scientific">Caenorhabditis briggsae</name>
    <dbReference type="NCBI Taxonomy" id="6238"/>
    <lineage>
        <taxon>Eukaryota</taxon>
        <taxon>Metazoa</taxon>
        <taxon>Ecdysozoa</taxon>
        <taxon>Nematoda</taxon>
        <taxon>Chromadorea</taxon>
        <taxon>Rhabditida</taxon>
        <taxon>Rhabditina</taxon>
        <taxon>Rhabditomorpha</taxon>
        <taxon>Rhabditoidea</taxon>
        <taxon>Rhabditidae</taxon>
        <taxon>Peloderinae</taxon>
        <taxon>Caenorhabditis</taxon>
    </lineage>
</organism>
<gene>
    <name evidence="2 4" type="ORF">CBG13667</name>
    <name evidence="2" type="ORF">CBG_13667</name>
</gene>
<dbReference type="Proteomes" id="UP000008549">
    <property type="component" value="Unassembled WGS sequence"/>
</dbReference>
<feature type="region of interest" description="Disordered" evidence="1">
    <location>
        <begin position="80"/>
        <end position="126"/>
    </location>
</feature>
<evidence type="ECO:0000313" key="3">
    <source>
        <dbReference type="Proteomes" id="UP000008549"/>
    </source>
</evidence>
<evidence type="ECO:0000256" key="1">
    <source>
        <dbReference type="SAM" id="MobiDB-lite"/>
    </source>
</evidence>